<gene>
    <name evidence="5" type="ORF">EXZ61_00930</name>
</gene>
<evidence type="ECO:0000256" key="1">
    <source>
        <dbReference type="ARBA" id="ARBA00023015"/>
    </source>
</evidence>
<dbReference type="AlphaFoldDB" id="A0A515EVK8"/>
<dbReference type="InterPro" id="IPR000524">
    <property type="entry name" value="Tscrpt_reg_HTH_GntR"/>
</dbReference>
<dbReference type="InterPro" id="IPR050679">
    <property type="entry name" value="Bact_HTH_transcr_reg"/>
</dbReference>
<dbReference type="Gene3D" id="3.40.1410.10">
    <property type="entry name" value="Chorismate lyase-like"/>
    <property type="match status" value="1"/>
</dbReference>
<dbReference type="KEGG" id="rhg:EXZ61_00930"/>
<reference evidence="6" key="1">
    <citation type="submission" date="2019-02" db="EMBL/GenBank/DDBJ databases">
        <title>Complete genome sequence of Rhodoferax sp. Gr-4.</title>
        <authorList>
            <person name="Jin L."/>
        </authorList>
    </citation>
    <scope>NUCLEOTIDE SEQUENCE [LARGE SCALE GENOMIC DNA]</scope>
    <source>
        <strain evidence="6">Gr-4</strain>
    </source>
</reference>
<dbReference type="GO" id="GO:0003677">
    <property type="term" value="F:DNA binding"/>
    <property type="evidence" value="ECO:0007669"/>
    <property type="project" value="UniProtKB-KW"/>
</dbReference>
<dbReference type="Pfam" id="PF00392">
    <property type="entry name" value="GntR"/>
    <property type="match status" value="1"/>
</dbReference>
<keyword evidence="2" id="KW-0238">DNA-binding</keyword>
<proteinExistence type="predicted"/>
<sequence length="251" mass="28130">MLDPQQEPATVASESASARAPLYRLLAKRLEQEIRTGHFRVDEALPPERELVASHGVSRVTARKAIDLLVAQGLVQRRHGSGNFIAPRLEQNLSGLTGFSEEMRKRGYQASSEWLDRTVRPGTKEECHSLGLMWPNKILCLERLRLADGRPVAYERTLLPRDALSSPFAIEESLYAQLSQTQYAPVEAKQHIRAMNANTRLAKLLHLRAGTALLWVTRTAYGVGGGVVECTVSYCRSDYYDFVVEMKRSHA</sequence>
<evidence type="ECO:0000259" key="4">
    <source>
        <dbReference type="PROSITE" id="PS50949"/>
    </source>
</evidence>
<dbReference type="InterPro" id="IPR011663">
    <property type="entry name" value="UTRA"/>
</dbReference>
<reference evidence="6" key="2">
    <citation type="journal article" date="2020" name="Int. J. Syst. Evol. Microbiol.">
        <title>Genomic insights into a novel species Rhodoferax aquaticus sp. nov., isolated from freshwater.</title>
        <authorList>
            <person name="Li T."/>
            <person name="Zhuo Y."/>
            <person name="Jin C.Z."/>
            <person name="Wu X."/>
            <person name="Ko S.R."/>
            <person name="Jin F.J."/>
            <person name="Ahn C.Y."/>
            <person name="Oh H.M."/>
            <person name="Lee H.G."/>
            <person name="Jin L."/>
        </authorList>
    </citation>
    <scope>NUCLEOTIDE SEQUENCE [LARGE SCALE GENOMIC DNA]</scope>
    <source>
        <strain evidence="6">Gr-4</strain>
    </source>
</reference>
<dbReference type="SMART" id="SM00866">
    <property type="entry name" value="UTRA"/>
    <property type="match status" value="1"/>
</dbReference>
<evidence type="ECO:0000256" key="2">
    <source>
        <dbReference type="ARBA" id="ARBA00023125"/>
    </source>
</evidence>
<dbReference type="PROSITE" id="PS50949">
    <property type="entry name" value="HTH_GNTR"/>
    <property type="match status" value="1"/>
</dbReference>
<dbReference type="GO" id="GO:0045892">
    <property type="term" value="P:negative regulation of DNA-templated transcription"/>
    <property type="evidence" value="ECO:0007669"/>
    <property type="project" value="TreeGrafter"/>
</dbReference>
<dbReference type="SUPFAM" id="SSF64288">
    <property type="entry name" value="Chorismate lyase-like"/>
    <property type="match status" value="1"/>
</dbReference>
<organism evidence="5 6">
    <name type="scientific">Rhodoferax aquaticus</name>
    <dbReference type="NCBI Taxonomy" id="2527691"/>
    <lineage>
        <taxon>Bacteria</taxon>
        <taxon>Pseudomonadati</taxon>
        <taxon>Pseudomonadota</taxon>
        <taxon>Betaproteobacteria</taxon>
        <taxon>Burkholderiales</taxon>
        <taxon>Comamonadaceae</taxon>
        <taxon>Rhodoferax</taxon>
    </lineage>
</organism>
<dbReference type="PANTHER" id="PTHR44846">
    <property type="entry name" value="MANNOSYL-D-GLYCERATE TRANSPORT/METABOLISM SYSTEM REPRESSOR MNGR-RELATED"/>
    <property type="match status" value="1"/>
</dbReference>
<keyword evidence="6" id="KW-1185">Reference proteome</keyword>
<dbReference type="CDD" id="cd07377">
    <property type="entry name" value="WHTH_GntR"/>
    <property type="match status" value="1"/>
</dbReference>
<dbReference type="Gene3D" id="1.10.10.10">
    <property type="entry name" value="Winged helix-like DNA-binding domain superfamily/Winged helix DNA-binding domain"/>
    <property type="match status" value="1"/>
</dbReference>
<dbReference type="PRINTS" id="PR00035">
    <property type="entry name" value="HTHGNTR"/>
</dbReference>
<evidence type="ECO:0000313" key="5">
    <source>
        <dbReference type="EMBL" id="QDL56603.1"/>
    </source>
</evidence>
<evidence type="ECO:0000313" key="6">
    <source>
        <dbReference type="Proteomes" id="UP000317365"/>
    </source>
</evidence>
<dbReference type="GO" id="GO:0003700">
    <property type="term" value="F:DNA-binding transcription factor activity"/>
    <property type="evidence" value="ECO:0007669"/>
    <property type="project" value="InterPro"/>
</dbReference>
<feature type="domain" description="HTH gntR-type" evidence="4">
    <location>
        <begin position="20"/>
        <end position="88"/>
    </location>
</feature>
<dbReference type="InterPro" id="IPR036390">
    <property type="entry name" value="WH_DNA-bd_sf"/>
</dbReference>
<accession>A0A515EVK8</accession>
<keyword evidence="3" id="KW-0804">Transcription</keyword>
<dbReference type="InterPro" id="IPR028978">
    <property type="entry name" value="Chorismate_lyase_/UTRA_dom_sf"/>
</dbReference>
<evidence type="ECO:0000256" key="3">
    <source>
        <dbReference type="ARBA" id="ARBA00023163"/>
    </source>
</evidence>
<dbReference type="SUPFAM" id="SSF46785">
    <property type="entry name" value="Winged helix' DNA-binding domain"/>
    <property type="match status" value="1"/>
</dbReference>
<dbReference type="Proteomes" id="UP000317365">
    <property type="component" value="Chromosome"/>
</dbReference>
<protein>
    <submittedName>
        <fullName evidence="5">GntR family transcriptional regulator</fullName>
    </submittedName>
</protein>
<dbReference type="PANTHER" id="PTHR44846:SF1">
    <property type="entry name" value="MANNOSYL-D-GLYCERATE TRANSPORT_METABOLISM SYSTEM REPRESSOR MNGR-RELATED"/>
    <property type="match status" value="1"/>
</dbReference>
<dbReference type="Pfam" id="PF07702">
    <property type="entry name" value="UTRA"/>
    <property type="match status" value="1"/>
</dbReference>
<keyword evidence="1" id="KW-0805">Transcription regulation</keyword>
<dbReference type="SMART" id="SM00345">
    <property type="entry name" value="HTH_GNTR"/>
    <property type="match status" value="1"/>
</dbReference>
<dbReference type="EMBL" id="CP036282">
    <property type="protein sequence ID" value="QDL56603.1"/>
    <property type="molecule type" value="Genomic_DNA"/>
</dbReference>
<name>A0A515EVK8_9BURK</name>
<dbReference type="InterPro" id="IPR036388">
    <property type="entry name" value="WH-like_DNA-bd_sf"/>
</dbReference>